<protein>
    <submittedName>
        <fullName evidence="2">Uncharacterized protein</fullName>
    </submittedName>
</protein>
<gene>
    <name evidence="2" type="primary">RvY_17096</name>
    <name evidence="2" type="synonym">RvY_17096.1</name>
    <name evidence="2" type="ORF">RvY_17096-1</name>
</gene>
<comment type="caution">
    <text evidence="2">The sequence shown here is derived from an EMBL/GenBank/DDBJ whole genome shotgun (WGS) entry which is preliminary data.</text>
</comment>
<feature type="region of interest" description="Disordered" evidence="1">
    <location>
        <begin position="73"/>
        <end position="102"/>
    </location>
</feature>
<evidence type="ECO:0000256" key="1">
    <source>
        <dbReference type="SAM" id="MobiDB-lite"/>
    </source>
</evidence>
<dbReference type="EMBL" id="BDGG01000014">
    <property type="protein sequence ID" value="GAV07229.1"/>
    <property type="molecule type" value="Genomic_DNA"/>
</dbReference>
<dbReference type="OrthoDB" id="10221914at2759"/>
<organism evidence="2 3">
    <name type="scientific">Ramazzottius varieornatus</name>
    <name type="common">Water bear</name>
    <name type="synonym">Tardigrade</name>
    <dbReference type="NCBI Taxonomy" id="947166"/>
    <lineage>
        <taxon>Eukaryota</taxon>
        <taxon>Metazoa</taxon>
        <taxon>Ecdysozoa</taxon>
        <taxon>Tardigrada</taxon>
        <taxon>Eutardigrada</taxon>
        <taxon>Parachela</taxon>
        <taxon>Hypsibioidea</taxon>
        <taxon>Ramazzottiidae</taxon>
        <taxon>Ramazzottius</taxon>
    </lineage>
</organism>
<evidence type="ECO:0000313" key="2">
    <source>
        <dbReference type="EMBL" id="GAV07229.1"/>
    </source>
</evidence>
<keyword evidence="3" id="KW-1185">Reference proteome</keyword>
<proteinExistence type="predicted"/>
<feature type="compositionally biased region" description="Polar residues" evidence="1">
    <location>
        <begin position="93"/>
        <end position="102"/>
    </location>
</feature>
<dbReference type="SUPFAM" id="SSF50044">
    <property type="entry name" value="SH3-domain"/>
    <property type="match status" value="1"/>
</dbReference>
<sequence>METTRKEESKLYCGTTDSGSCMATAFLVPSSLKIEEAEDCVLSDRRSTASGKQKNVSAMQLAASYFPCTSSMATVPTRRTEQGRGQNVERGSRSGQESPTAQLTQGLAEKLVSNADRCFQRRAHDGDGIWKDGSNALLGRSAAVPERPFLDPAVMNSPFGYLPEAVRQQWMQMFAAINNQPTTAPHQTHASSSTDEFEHSFKFQNHLAKAADERSKRHVKNLHKCVRNLVQMMGALEATYTTIRGCFYGSLCALEYGSHCWNLLRGFSVVRLLFSVLRTFWRYVKVFGQRAPLVGLLALLCTYVGRTCLPLIQKLLLQGSREPPCLPADVRRVQVNYTATKPDELSVSAGEDLVIGRRENVSSLKGSGRYYVKRLRKTLHGKQVGFLPPEVLEGNVKTLN</sequence>
<evidence type="ECO:0000313" key="3">
    <source>
        <dbReference type="Proteomes" id="UP000186922"/>
    </source>
</evidence>
<name>A0A1D1W832_RAMVA</name>
<dbReference type="AlphaFoldDB" id="A0A1D1W832"/>
<reference evidence="2 3" key="1">
    <citation type="journal article" date="2016" name="Nat. Commun.">
        <title>Extremotolerant tardigrade genome and improved radiotolerance of human cultured cells by tardigrade-unique protein.</title>
        <authorList>
            <person name="Hashimoto T."/>
            <person name="Horikawa D.D."/>
            <person name="Saito Y."/>
            <person name="Kuwahara H."/>
            <person name="Kozuka-Hata H."/>
            <person name="Shin-I T."/>
            <person name="Minakuchi Y."/>
            <person name="Ohishi K."/>
            <person name="Motoyama A."/>
            <person name="Aizu T."/>
            <person name="Enomoto A."/>
            <person name="Kondo K."/>
            <person name="Tanaka S."/>
            <person name="Hara Y."/>
            <person name="Koshikawa S."/>
            <person name="Sagara H."/>
            <person name="Miura T."/>
            <person name="Yokobori S."/>
            <person name="Miyagawa K."/>
            <person name="Suzuki Y."/>
            <person name="Kubo T."/>
            <person name="Oyama M."/>
            <person name="Kohara Y."/>
            <person name="Fujiyama A."/>
            <person name="Arakawa K."/>
            <person name="Katayama T."/>
            <person name="Toyoda A."/>
            <person name="Kunieda T."/>
        </authorList>
    </citation>
    <scope>NUCLEOTIDE SEQUENCE [LARGE SCALE GENOMIC DNA]</scope>
    <source>
        <strain evidence="2 3">YOKOZUNA-1</strain>
    </source>
</reference>
<dbReference type="InterPro" id="IPR036028">
    <property type="entry name" value="SH3-like_dom_sf"/>
</dbReference>
<accession>A0A1D1W832</accession>
<dbReference type="Proteomes" id="UP000186922">
    <property type="component" value="Unassembled WGS sequence"/>
</dbReference>